<dbReference type="InterPro" id="IPR007110">
    <property type="entry name" value="Ig-like_dom"/>
</dbReference>
<feature type="transmembrane region" description="Helical" evidence="1">
    <location>
        <begin position="36"/>
        <end position="58"/>
    </location>
</feature>
<name>A0A5E7GMI2_PSEFL</name>
<evidence type="ECO:0000259" key="2">
    <source>
        <dbReference type="PROSITE" id="PS50835"/>
    </source>
</evidence>
<dbReference type="PANTHER" id="PTHR37549:SF1">
    <property type="entry name" value="LIPOPROTEIN LPRI"/>
    <property type="match status" value="1"/>
</dbReference>
<evidence type="ECO:0000313" key="3">
    <source>
        <dbReference type="EMBL" id="VVO52855.1"/>
    </source>
</evidence>
<evidence type="ECO:0000313" key="4">
    <source>
        <dbReference type="Proteomes" id="UP000375525"/>
    </source>
</evidence>
<gene>
    <name evidence="3" type="ORF">PS880_00389</name>
</gene>
<accession>A0A5E7GMI2</accession>
<keyword evidence="1" id="KW-1133">Transmembrane helix</keyword>
<dbReference type="InterPro" id="IPR052755">
    <property type="entry name" value="Lysozyme_Inhibitor_LprI"/>
</dbReference>
<dbReference type="Proteomes" id="UP000375525">
    <property type="component" value="Unassembled WGS sequence"/>
</dbReference>
<dbReference type="EMBL" id="CABVIH010000002">
    <property type="protein sequence ID" value="VVO52855.1"/>
    <property type="molecule type" value="Genomic_DNA"/>
</dbReference>
<reference evidence="3 4" key="1">
    <citation type="submission" date="2019-09" db="EMBL/GenBank/DDBJ databases">
        <authorList>
            <person name="Chandra G."/>
            <person name="Truman W A."/>
        </authorList>
    </citation>
    <scope>NUCLEOTIDE SEQUENCE [LARGE SCALE GENOMIC DNA]</scope>
    <source>
        <strain evidence="3">PS880</strain>
    </source>
</reference>
<dbReference type="GO" id="GO:0005576">
    <property type="term" value="C:extracellular region"/>
    <property type="evidence" value="ECO:0007669"/>
    <property type="project" value="TreeGrafter"/>
</dbReference>
<keyword evidence="1" id="KW-0812">Transmembrane</keyword>
<feature type="domain" description="Ig-like" evidence="2">
    <location>
        <begin position="137"/>
        <end position="253"/>
    </location>
</feature>
<proteinExistence type="predicted"/>
<evidence type="ECO:0000256" key="1">
    <source>
        <dbReference type="SAM" id="Phobius"/>
    </source>
</evidence>
<dbReference type="PROSITE" id="PS50835">
    <property type="entry name" value="IG_LIKE"/>
    <property type="match status" value="1"/>
</dbReference>
<dbReference type="AlphaFoldDB" id="A0A5E7GMI2"/>
<organism evidence="3 4">
    <name type="scientific">Pseudomonas fluorescens</name>
    <dbReference type="NCBI Taxonomy" id="294"/>
    <lineage>
        <taxon>Bacteria</taxon>
        <taxon>Pseudomonadati</taxon>
        <taxon>Pseudomonadota</taxon>
        <taxon>Gammaproteobacteria</taxon>
        <taxon>Pseudomonadales</taxon>
        <taxon>Pseudomonadaceae</taxon>
        <taxon>Pseudomonas</taxon>
    </lineage>
</organism>
<keyword evidence="1" id="KW-0472">Membrane</keyword>
<sequence>MSSAPKALLLEEQYGDHLILKSCSVNDPGDINMKTVTALFTCLLVSVCVASIPCANAAKKSKPSRTYKTSFDCASAKARVENLICHDPQLAQMDIELMRLYRLALTDERSVPPPEKVMIDQQFWIDARNQCGTAPEPKACTVRSYAERAHQLRQGSAIVRTKDPDRLTDGPLTLRCSGLNGPIAATFFNTQPGVVYLKWANASITLNQMPSDLETRYIGKDYKGNYSFRQSVNGVFFQKPGAGEMSCTVEPIG</sequence>
<protein>
    <recommendedName>
        <fullName evidence="2">Ig-like domain-containing protein</fullName>
    </recommendedName>
</protein>
<dbReference type="PANTHER" id="PTHR37549">
    <property type="entry name" value="LIPOPROTEIN LPRI"/>
    <property type="match status" value="1"/>
</dbReference>